<name>D5ZVF4_STRV1</name>
<dbReference type="Proteomes" id="UP000003824">
    <property type="component" value="Unassembled WGS sequence"/>
</dbReference>
<dbReference type="Pfam" id="PF13340">
    <property type="entry name" value="DUF4096"/>
    <property type="match status" value="1"/>
</dbReference>
<evidence type="ECO:0000313" key="4">
    <source>
        <dbReference type="Proteomes" id="UP000003824"/>
    </source>
</evidence>
<evidence type="ECO:0000313" key="3">
    <source>
        <dbReference type="EMBL" id="EFE64949.2"/>
    </source>
</evidence>
<feature type="domain" description="Insertion element IS402-like" evidence="2">
    <location>
        <begin position="38"/>
        <end position="67"/>
    </location>
</feature>
<dbReference type="EMBL" id="DS999641">
    <property type="protein sequence ID" value="EFE64949.2"/>
    <property type="molecule type" value="Genomic_DNA"/>
</dbReference>
<gene>
    <name evidence="3" type="ORF">SSFG_00203</name>
</gene>
<feature type="region of interest" description="Disordered" evidence="1">
    <location>
        <begin position="98"/>
        <end position="117"/>
    </location>
</feature>
<dbReference type="InterPro" id="IPR025161">
    <property type="entry name" value="IS402-like_dom"/>
</dbReference>
<evidence type="ECO:0000256" key="1">
    <source>
        <dbReference type="SAM" id="MobiDB-lite"/>
    </source>
</evidence>
<proteinExistence type="predicted"/>
<reference evidence="4" key="1">
    <citation type="submission" date="2008-12" db="EMBL/GenBank/DDBJ databases">
        <title>Annotation of Streptomyces ghanaensis ATCC 14672.</title>
        <authorList>
            <consortium name="The Broad Institute Genome Sequencing Platform"/>
            <consortium name="Broad Institute Microbial Sequencing Center"/>
            <person name="Fischbach M."/>
            <person name="Ward D."/>
            <person name="Young S."/>
            <person name="Kodira C.D."/>
            <person name="Zeng Q."/>
            <person name="Koehrsen M."/>
            <person name="Godfrey P."/>
            <person name="Alvarado L."/>
            <person name="Berlin A.M."/>
            <person name="Borenstein D."/>
            <person name="Chen Z."/>
            <person name="Engels R."/>
            <person name="Freedman E."/>
            <person name="Gellesch M."/>
            <person name="Goldberg J."/>
            <person name="Griggs A."/>
            <person name="Gujja S."/>
            <person name="Heiman D.I."/>
            <person name="Hepburn T.A."/>
            <person name="Howarth C."/>
            <person name="Jen D."/>
            <person name="Larson L."/>
            <person name="Lewis B."/>
            <person name="Mehta T."/>
            <person name="Park D."/>
            <person name="Pearson M."/>
            <person name="Roberts A."/>
            <person name="Saif S."/>
            <person name="Shea T.D."/>
            <person name="Shenoy N."/>
            <person name="Sisk P."/>
            <person name="Stolte C."/>
            <person name="Sykes S.N."/>
            <person name="Walk T."/>
            <person name="White J."/>
            <person name="Yandava C."/>
            <person name="Straight P."/>
            <person name="Clardy J."/>
            <person name="Hung D."/>
            <person name="Kolter R."/>
            <person name="Mekalanos J."/>
            <person name="Walker S."/>
            <person name="Walsh C.T."/>
            <person name="Wieland B.L.C."/>
            <person name="Ilzarbe M."/>
            <person name="Galagan J."/>
            <person name="Nusbaum C."/>
            <person name="Birren B."/>
        </authorList>
    </citation>
    <scope>NUCLEOTIDE SEQUENCE [LARGE SCALE GENOMIC DNA]</scope>
    <source>
        <strain evidence="4">ATCC 14672 / DSM 40746 / JCM 4963 / KCTC 9882 / NRRL B-12104 / FH 1290</strain>
    </source>
</reference>
<dbReference type="PANTHER" id="PTHR46637">
    <property type="entry name" value="TIS1421-TRANSPOSASE PROTEIN A"/>
    <property type="match status" value="1"/>
</dbReference>
<feature type="compositionally biased region" description="Basic and acidic residues" evidence="1">
    <location>
        <begin position="26"/>
        <end position="42"/>
    </location>
</feature>
<feature type="region of interest" description="Disordered" evidence="1">
    <location>
        <begin position="1"/>
        <end position="42"/>
    </location>
</feature>
<organism evidence="3 4">
    <name type="scientific">Streptomyces viridosporus (strain ATCC 14672 / DSM 40746 / JCM 4963 / KCTC 9882 / NRRL B-12104 / FH 1290)</name>
    <name type="common">Streptomyces ghanaensis</name>
    <dbReference type="NCBI Taxonomy" id="566461"/>
    <lineage>
        <taxon>Bacteria</taxon>
        <taxon>Bacillati</taxon>
        <taxon>Actinomycetota</taxon>
        <taxon>Actinomycetes</taxon>
        <taxon>Kitasatosporales</taxon>
        <taxon>Streptomycetaceae</taxon>
        <taxon>Streptomyces</taxon>
    </lineage>
</organism>
<protein>
    <submittedName>
        <fullName evidence="3">Transposase</fullName>
    </submittedName>
</protein>
<dbReference type="InterPro" id="IPR052909">
    <property type="entry name" value="Transposase_6_like"/>
</dbReference>
<dbReference type="PANTHER" id="PTHR46637:SF1">
    <property type="entry name" value="BLL5188 PROTEIN"/>
    <property type="match status" value="1"/>
</dbReference>
<sequence length="117" mass="12819">MGPVGAVAAEGHQVGPPTNVNAAAADGRHTVADPDRRPWRDVTERYGPWDRVYDLFRHWQRDGTWARTVTRLQAEADAKGLITWDVNADSTVCRVQQHAAGARRKRAADPGGRLPAA</sequence>
<evidence type="ECO:0000259" key="2">
    <source>
        <dbReference type="Pfam" id="PF13340"/>
    </source>
</evidence>
<accession>D5ZVF4</accession>
<dbReference type="eggNOG" id="COG3293">
    <property type="taxonomic scope" value="Bacteria"/>
</dbReference>
<dbReference type="AlphaFoldDB" id="D5ZVF4"/>